<proteinExistence type="predicted"/>
<evidence type="ECO:0000313" key="4">
    <source>
        <dbReference type="Proteomes" id="UP000192434"/>
    </source>
</evidence>
<protein>
    <recommendedName>
        <fullName evidence="5">Reductase</fullName>
    </recommendedName>
</protein>
<sequence>MTAVLPDELTRENTRDISKNDAFFESVLSKVQARQWTLADFDWDKPGAETIAPEQYDDLKQFMSDLVWIEHIGGRMMGTLGITAPSDALREIYSYFHAEEQRHANAEIALMRRWGMLEEGEIPPQSGDIKALLQALHGFDSLGDRRLPFVYMATAIPFFEVGLDGAVLKFLSGEIEDPLFHEVFAKINSDESRHLAVGFAVMDMLGTRRFSRMLVEDVAPLLKPVTIVRAFGMANPHVIRFAGFLTRVGDAMRNMGIDTILIQRAFDRYADSGGRKSSNARRLPLFRVLSYPIVNSTYFTDFDHPLHKVGRAVNKFNEKVPYRKNIKMPTWTNDLTTETAV</sequence>
<dbReference type="EMBL" id="MVII01000013">
    <property type="protein sequence ID" value="ORB57904.1"/>
    <property type="molecule type" value="Genomic_DNA"/>
</dbReference>
<reference evidence="2 4" key="2">
    <citation type="submission" date="2016-12" db="EMBL/GenBank/DDBJ databases">
        <title>The new phylogeny of genus Mycobacterium.</title>
        <authorList>
            <person name="Tortoli E."/>
            <person name="Trovato A."/>
            <person name="Cirillo D.M."/>
        </authorList>
    </citation>
    <scope>NUCLEOTIDE SEQUENCE [LARGE SCALE GENOMIC DNA]</scope>
    <source>
        <strain evidence="2 4">CCUG 66554</strain>
    </source>
</reference>
<comment type="caution">
    <text evidence="2">The sequence shown here is derived from an EMBL/GenBank/DDBJ whole genome shotgun (WGS) entry which is preliminary data.</text>
</comment>
<dbReference type="EMBL" id="MLIH01000035">
    <property type="protein sequence ID" value="OHU06431.1"/>
    <property type="molecule type" value="Genomic_DNA"/>
</dbReference>
<name>A0A1S1JPC1_9MYCO</name>
<dbReference type="KEGG" id="msao:MYCSP_14070"/>
<evidence type="ECO:0000313" key="3">
    <source>
        <dbReference type="Proteomes" id="UP000179621"/>
    </source>
</evidence>
<dbReference type="Proteomes" id="UP000179621">
    <property type="component" value="Unassembled WGS sequence"/>
</dbReference>
<keyword evidence="3" id="KW-1185">Reference proteome</keyword>
<evidence type="ECO:0000313" key="1">
    <source>
        <dbReference type="EMBL" id="OHU06431.1"/>
    </source>
</evidence>
<dbReference type="SUPFAM" id="SSF47240">
    <property type="entry name" value="Ferritin-like"/>
    <property type="match status" value="1"/>
</dbReference>
<gene>
    <name evidence="1" type="ORF">BKG73_23185</name>
    <name evidence="2" type="ORF">BST43_11595</name>
</gene>
<dbReference type="STRING" id="1578165.BKG68_09040"/>
<dbReference type="AlphaFoldDB" id="A0A1S1JPC1"/>
<accession>A0A1S1JPC1</accession>
<evidence type="ECO:0008006" key="5">
    <source>
        <dbReference type="Google" id="ProtNLM"/>
    </source>
</evidence>
<dbReference type="OrthoDB" id="5500270at2"/>
<dbReference type="InterPro" id="IPR009078">
    <property type="entry name" value="Ferritin-like_SF"/>
</dbReference>
<reference evidence="1 3" key="1">
    <citation type="submission" date="2016-10" db="EMBL/GenBank/DDBJ databases">
        <title>Evaluation of Human, Animal and Environmental Mycobacterium chelonae Isolates by Core Genome Phylogenomic Analysis, Targeted Gene Comparison, and Anti-microbial Susceptibility Patterns: A Tale of Mistaken Identities.</title>
        <authorList>
            <person name="Fogelson S.B."/>
            <person name="Camus A.C."/>
            <person name="Lorenz W."/>
            <person name="Vasireddy R."/>
            <person name="Vasireddy S."/>
            <person name="Smith T."/>
            <person name="Brown-Elliott B.A."/>
            <person name="Wallace R.J.Jr."/>
            <person name="Hasan N.A."/>
            <person name="Reischl U."/>
            <person name="Sanchez S."/>
        </authorList>
    </citation>
    <scope>NUCLEOTIDE SEQUENCE [LARGE SCALE GENOMIC DNA]</scope>
    <source>
        <strain evidence="1 3">8528</strain>
    </source>
</reference>
<dbReference type="Proteomes" id="UP000192434">
    <property type="component" value="Unassembled WGS sequence"/>
</dbReference>
<evidence type="ECO:0000313" key="2">
    <source>
        <dbReference type="EMBL" id="ORB57904.1"/>
    </source>
</evidence>
<organism evidence="2 4">
    <name type="scientific">Mycobacteroides saopaulense</name>
    <dbReference type="NCBI Taxonomy" id="1578165"/>
    <lineage>
        <taxon>Bacteria</taxon>
        <taxon>Bacillati</taxon>
        <taxon>Actinomycetota</taxon>
        <taxon>Actinomycetes</taxon>
        <taxon>Mycobacteriales</taxon>
        <taxon>Mycobacteriaceae</taxon>
        <taxon>Mycobacteroides</taxon>
    </lineage>
</organism>
<dbReference type="RefSeq" id="WP_070910594.1">
    <property type="nucleotide sequence ID" value="NZ_CP010271.1"/>
</dbReference>